<dbReference type="EMBL" id="CP119936">
    <property type="protein sequence ID" value="WFD03074.1"/>
    <property type="molecule type" value="Genomic_DNA"/>
</dbReference>
<accession>A0AAF0E1X8</accession>
<dbReference type="AlphaFoldDB" id="A0AAF0E1X8"/>
<dbReference type="GO" id="GO:0019216">
    <property type="term" value="P:regulation of lipid metabolic process"/>
    <property type="evidence" value="ECO:0007669"/>
    <property type="project" value="TreeGrafter"/>
</dbReference>
<dbReference type="InterPro" id="IPR010754">
    <property type="entry name" value="OPA3-like"/>
</dbReference>
<sequence length="176" mass="20088">MATAKIVTLAIRTLAKPIATQLKQRATQHESFRKYMHRTEMRLRANLVPGSDKIKIRPLNDSKVLAAALILGETYRGKRSRANVRDKFEEKIEELHHQVEELKAAIPPGQQLSLPGREPPSNAGSSESQALYSLTESVQLLWKLAERHGWVDNKAFVQEMHWALDEEDKEAEQDKR</sequence>
<evidence type="ECO:0000313" key="5">
    <source>
        <dbReference type="Proteomes" id="UP001214603"/>
    </source>
</evidence>
<dbReference type="Pfam" id="PF07047">
    <property type="entry name" value="OPA3"/>
    <property type="match status" value="1"/>
</dbReference>
<feature type="region of interest" description="Disordered" evidence="3">
    <location>
        <begin position="107"/>
        <end position="128"/>
    </location>
</feature>
<reference evidence="4" key="1">
    <citation type="submission" date="2023-03" db="EMBL/GenBank/DDBJ databases">
        <title>Mating type loci evolution in Malassezia.</title>
        <authorList>
            <person name="Coelho M.A."/>
        </authorList>
    </citation>
    <scope>NUCLEOTIDE SEQUENCE</scope>
    <source>
        <strain evidence="4">CBS 7876</strain>
    </source>
</reference>
<evidence type="ECO:0000256" key="1">
    <source>
        <dbReference type="ARBA" id="ARBA00007584"/>
    </source>
</evidence>
<dbReference type="PANTHER" id="PTHR12499">
    <property type="entry name" value="OPTIC ATROPHY 3 PROTEIN OPA3"/>
    <property type="match status" value="1"/>
</dbReference>
<keyword evidence="2" id="KW-0175">Coiled coil</keyword>
<gene>
    <name evidence="4" type="ORF">MOBT1_001763</name>
</gene>
<evidence type="ECO:0000256" key="2">
    <source>
        <dbReference type="ARBA" id="ARBA00023054"/>
    </source>
</evidence>
<evidence type="ECO:0000313" key="4">
    <source>
        <dbReference type="EMBL" id="WFD03074.1"/>
    </source>
</evidence>
<protein>
    <submittedName>
        <fullName evidence="4">Uncharacterized protein</fullName>
    </submittedName>
</protein>
<name>A0AAF0E1X8_9BASI</name>
<organism evidence="4 5">
    <name type="scientific">Malassezia obtusa</name>
    <dbReference type="NCBI Taxonomy" id="76774"/>
    <lineage>
        <taxon>Eukaryota</taxon>
        <taxon>Fungi</taxon>
        <taxon>Dikarya</taxon>
        <taxon>Basidiomycota</taxon>
        <taxon>Ustilaginomycotina</taxon>
        <taxon>Malasseziomycetes</taxon>
        <taxon>Malasseziales</taxon>
        <taxon>Malasseziaceae</taxon>
        <taxon>Malassezia</taxon>
    </lineage>
</organism>
<comment type="similarity">
    <text evidence="1">Belongs to the OPA3 family.</text>
</comment>
<dbReference type="PANTHER" id="PTHR12499:SF0">
    <property type="entry name" value="OPTIC ATROPHY 3 PROTEIN"/>
    <property type="match status" value="1"/>
</dbReference>
<proteinExistence type="inferred from homology"/>
<dbReference type="Proteomes" id="UP001214603">
    <property type="component" value="Chromosome 3"/>
</dbReference>
<dbReference type="GO" id="GO:0005739">
    <property type="term" value="C:mitochondrion"/>
    <property type="evidence" value="ECO:0007669"/>
    <property type="project" value="TreeGrafter"/>
</dbReference>
<keyword evidence="5" id="KW-1185">Reference proteome</keyword>
<evidence type="ECO:0000256" key="3">
    <source>
        <dbReference type="SAM" id="MobiDB-lite"/>
    </source>
</evidence>